<protein>
    <submittedName>
        <fullName evidence="3">Uncharacterized protein</fullName>
    </submittedName>
</protein>
<proteinExistence type="predicted"/>
<evidence type="ECO:0000313" key="3">
    <source>
        <dbReference type="EMBL" id="TBU33145.1"/>
    </source>
</evidence>
<keyword evidence="1" id="KW-0175">Coiled coil</keyword>
<sequence length="541" mass="58660">MDEGMNVDISVPTEQIVPEETSHHKEPGGDAQKADAELLAILAATQNACLKELGYSPMLLHELQELQKQNAQLQQQCHDVQKHNTMLRDANAKLYLDNRTLATFVQQQEQHRKLLDDPADQQKRTISELHERVRLLTTERDELSRSLHAAFNEIVVLRQELARFVPTATVAPPPPGAALIPLPGTRSAVIHPHVQTVIPASASPAQHYVSPKSAALEGSPDMVASTTWSPHLAAGASAAPRFSSNARASQYNSCAVGHFTSTTPVCPGTVDLRTFRWSRSESIGRFCYQQLFGNVIGRQQSSHACFQSTGHFARPPPCLSPQSTSSSLAGAIIDLTSDDEREDAAKKRKLDHAPAPAAGPSGANASIPAPATSIRQPETVGNLSPTRADIAPQSAMLPRSHPPQQHVVGPTAPVVMSTITYAGQERSGLPPAQRPPLPTAGPVGDVTMMNEGAEQPEEQGPTIEEDCLEANFDEDEADETIKWCRMCRSRQRGGFPEEVPTPFIDAPYQVLIEHCEQVHPKGWEILKARVAEARAAEEAPA</sequence>
<organism evidence="3">
    <name type="scientific">Dichomitus squalens</name>
    <dbReference type="NCBI Taxonomy" id="114155"/>
    <lineage>
        <taxon>Eukaryota</taxon>
        <taxon>Fungi</taxon>
        <taxon>Dikarya</taxon>
        <taxon>Basidiomycota</taxon>
        <taxon>Agaricomycotina</taxon>
        <taxon>Agaricomycetes</taxon>
        <taxon>Polyporales</taxon>
        <taxon>Polyporaceae</taxon>
        <taxon>Dichomitus</taxon>
    </lineage>
</organism>
<reference evidence="3" key="1">
    <citation type="submission" date="2019-01" db="EMBL/GenBank/DDBJ databases">
        <title>Draft genome sequences of three monokaryotic isolates of the white-rot basidiomycete fungus Dichomitus squalens.</title>
        <authorList>
            <consortium name="DOE Joint Genome Institute"/>
            <person name="Lopez S.C."/>
            <person name="Andreopoulos B."/>
            <person name="Pangilinan J."/>
            <person name="Lipzen A."/>
            <person name="Riley R."/>
            <person name="Ahrendt S."/>
            <person name="Ng V."/>
            <person name="Barry K."/>
            <person name="Daum C."/>
            <person name="Grigoriev I.V."/>
            <person name="Hilden K.S."/>
            <person name="Makela M.R."/>
            <person name="de Vries R.P."/>
        </authorList>
    </citation>
    <scope>NUCLEOTIDE SEQUENCE [LARGE SCALE GENOMIC DNA]</scope>
    <source>
        <strain evidence="3">OM18370.1</strain>
    </source>
</reference>
<evidence type="ECO:0000256" key="1">
    <source>
        <dbReference type="SAM" id="Coils"/>
    </source>
</evidence>
<dbReference type="EMBL" id="ML143392">
    <property type="protein sequence ID" value="TBU33145.1"/>
    <property type="molecule type" value="Genomic_DNA"/>
</dbReference>
<feature type="coiled-coil region" evidence="1">
    <location>
        <begin position="119"/>
        <end position="146"/>
    </location>
</feature>
<dbReference type="Proteomes" id="UP000292957">
    <property type="component" value="Unassembled WGS sequence"/>
</dbReference>
<feature type="compositionally biased region" description="Low complexity" evidence="2">
    <location>
        <begin position="353"/>
        <end position="369"/>
    </location>
</feature>
<dbReference type="AlphaFoldDB" id="A0A4Q9MZB7"/>
<dbReference type="OrthoDB" id="3263403at2759"/>
<name>A0A4Q9MZB7_9APHY</name>
<feature type="region of interest" description="Disordered" evidence="2">
    <location>
        <begin position="339"/>
        <end position="369"/>
    </location>
</feature>
<gene>
    <name evidence="3" type="ORF">BD311DRAFT_774777</name>
</gene>
<feature type="coiled-coil region" evidence="1">
    <location>
        <begin position="56"/>
        <end position="83"/>
    </location>
</feature>
<accession>A0A4Q9MZB7</accession>
<evidence type="ECO:0000256" key="2">
    <source>
        <dbReference type="SAM" id="MobiDB-lite"/>
    </source>
</evidence>